<evidence type="ECO:0000313" key="8">
    <source>
        <dbReference type="Proteomes" id="UP000629468"/>
    </source>
</evidence>
<dbReference type="InterPro" id="IPR015943">
    <property type="entry name" value="WD40/YVTN_repeat-like_dom_sf"/>
</dbReference>
<dbReference type="InterPro" id="IPR018846">
    <property type="entry name" value="Beta-prop_RSE1/DDB1/CPSF1_1st"/>
</dbReference>
<comment type="caution">
    <text evidence="7">The sequence shown here is derived from an EMBL/GenBank/DDBJ whole genome shotgun (WGS) entry which is preliminary data.</text>
</comment>
<dbReference type="SUPFAM" id="SSF69322">
    <property type="entry name" value="Tricorn protease domain 2"/>
    <property type="match status" value="1"/>
</dbReference>
<feature type="domain" description="RSE1/DDB1/CPSF1 second beta-propeller" evidence="6">
    <location>
        <begin position="516"/>
        <end position="870"/>
    </location>
</feature>
<feature type="compositionally biased region" description="Basic and acidic residues" evidence="3">
    <location>
        <begin position="293"/>
        <end position="310"/>
    </location>
</feature>
<dbReference type="InterPro" id="IPR058543">
    <property type="entry name" value="Beta-prop_RSE1/DDB1/CPSF1_2nd"/>
</dbReference>
<evidence type="ECO:0000256" key="2">
    <source>
        <dbReference type="ARBA" id="ARBA00023242"/>
    </source>
</evidence>
<name>A0A8H7C8Y4_AGABI</name>
<feature type="compositionally biased region" description="Basic residues" evidence="3">
    <location>
        <begin position="280"/>
        <end position="292"/>
    </location>
</feature>
<dbReference type="GO" id="GO:0005634">
    <property type="term" value="C:nucleus"/>
    <property type="evidence" value="ECO:0007669"/>
    <property type="project" value="UniProtKB-SubCell"/>
</dbReference>
<dbReference type="Gene3D" id="2.130.10.10">
    <property type="entry name" value="YVTN repeat-like/Quinoprotein amine dehydrogenase"/>
    <property type="match status" value="3"/>
</dbReference>
<proteinExistence type="predicted"/>
<dbReference type="InterPro" id="IPR004871">
    <property type="entry name" value="RSE1/DDB1/CPSF1_C"/>
</dbReference>
<feature type="domain" description="RSE1/DDB1/CPSF1 C-terminal" evidence="4">
    <location>
        <begin position="919"/>
        <end position="1251"/>
    </location>
</feature>
<dbReference type="Proteomes" id="UP000629468">
    <property type="component" value="Unassembled WGS sequence"/>
</dbReference>
<evidence type="ECO:0000259" key="5">
    <source>
        <dbReference type="Pfam" id="PF10433"/>
    </source>
</evidence>
<evidence type="ECO:0000256" key="3">
    <source>
        <dbReference type="SAM" id="MobiDB-lite"/>
    </source>
</evidence>
<evidence type="ECO:0000256" key="1">
    <source>
        <dbReference type="ARBA" id="ARBA00004123"/>
    </source>
</evidence>
<protein>
    <recommendedName>
        <fullName evidence="9">DNA damage-binding protein 1</fullName>
    </recommendedName>
</protein>
<dbReference type="PANTHER" id="PTHR10644">
    <property type="entry name" value="DNA REPAIR/RNA PROCESSING CPSF FAMILY"/>
    <property type="match status" value="1"/>
</dbReference>
<feature type="domain" description="RSE1/DDB1/CPSF1 first beta-propeller" evidence="5">
    <location>
        <begin position="12"/>
        <end position="400"/>
    </location>
</feature>
<feature type="region of interest" description="Disordered" evidence="3">
    <location>
        <begin position="278"/>
        <end position="314"/>
    </location>
</feature>
<evidence type="ECO:0000313" key="7">
    <source>
        <dbReference type="EMBL" id="KAF7768585.1"/>
    </source>
</evidence>
<dbReference type="InterPro" id="IPR036322">
    <property type="entry name" value="WD40_repeat_dom_sf"/>
</dbReference>
<evidence type="ECO:0008006" key="9">
    <source>
        <dbReference type="Google" id="ProtNLM"/>
    </source>
</evidence>
<evidence type="ECO:0000259" key="6">
    <source>
        <dbReference type="Pfam" id="PF23726"/>
    </source>
</evidence>
<organism evidence="7 8">
    <name type="scientific">Agaricus bisporus var. burnettii</name>
    <dbReference type="NCBI Taxonomy" id="192524"/>
    <lineage>
        <taxon>Eukaryota</taxon>
        <taxon>Fungi</taxon>
        <taxon>Dikarya</taxon>
        <taxon>Basidiomycota</taxon>
        <taxon>Agaricomycotina</taxon>
        <taxon>Agaricomycetes</taxon>
        <taxon>Agaricomycetidae</taxon>
        <taxon>Agaricales</taxon>
        <taxon>Agaricineae</taxon>
        <taxon>Agaricaceae</taxon>
        <taxon>Agaricus</taxon>
    </lineage>
</organism>
<keyword evidence="2" id="KW-0539">Nucleus</keyword>
<dbReference type="SUPFAM" id="SSF50978">
    <property type="entry name" value="WD40 repeat-like"/>
    <property type="match status" value="1"/>
</dbReference>
<gene>
    <name evidence="7" type="ORF">Agabi119p4_7828</name>
</gene>
<reference evidence="7 8" key="1">
    <citation type="journal article" name="Sci. Rep.">
        <title>Telomere-to-telomere assembled and centromere annotated genomes of the two main subspecies of the button mushroom Agaricus bisporus reveal especially polymorphic chromosome ends.</title>
        <authorList>
            <person name="Sonnenberg A.S.M."/>
            <person name="Sedaghat-Telgerd N."/>
            <person name="Lavrijssen B."/>
            <person name="Ohm R.A."/>
            <person name="Hendrickx P.M."/>
            <person name="Scholtmeijer K."/>
            <person name="Baars J.J.P."/>
            <person name="van Peer A."/>
        </authorList>
    </citation>
    <scope>NUCLEOTIDE SEQUENCE [LARGE SCALE GENOMIC DNA]</scope>
    <source>
        <strain evidence="7 8">H119_p4</strain>
    </source>
</reference>
<sequence length="1291" mass="141400">MKIVTTFHQPSSVLSSVRCRLSTRDIEHLVVAKLNRVEVYSLQPTGVSHECSLGVYGKVASVKAIPIPKSTRSNLVVLLAHPDPELIFLSYAESESMPAELQLTKQLPLYERTPRAAEFFNDILVHPSGKLAVVSCYIGKLKIINLKAGRFENEFDVILPELNVFSLSFLPLPPDEYALAIIHLDHQQRVQLLARDIDLEDVQLSSSPSTQLHSTMISDKLFPYPADNPPMLVPVYVPQAKMEESMEETQEQFLGGVLVVGGNKLLLYELVDQEGQEKQRGKRRRLEHKKKSKDLGEVAKAREKEAEREGRKRRPKATVAWPWSEISAWCCIDGFSRFILGDAYGKMVLLSLDNLSDLGLLLIPLGEVSPPTTLTYLTNQVIYVGSHLGDSQLVQLTSTPTTSTDKPTLPIPCDVHVIPSSSFDISAFKKGKARATSPEFDAMDLDGSDTVSPQESGNIVETRGSYLNVLERFKNIAPILDACLVDPDSGQRQIVTCSGGKNTGSINAVRNGADFEEIVNIPGVPHVLKIWALKSRLEEAEDSFLLLSFCNSSSLIKINDSGDNISFAPFDNAIASGLVTVEPTIAFANVAQRVKGQDGKARYMNSSLVVQVTGSGAFLLELDQGLQTYIRIDEWNAKKNVADGITPEIVAASINSSQVALAISGGKLALLSVAEDKKLRVVVSTLNDCNRQPEISAISCSPLNPARAFSQHIVVSYWESNIIEVFTPSDSGFKSVCKSSPLPSLVSSLRFYNFGSDQSSKGADYHPYLLAGLSDGSVATFRWQDQELKERKIVSLGHAPVSLAVCSILGDAKTVLAAGDRAVVFAYERGRLVYSPILLRNIAAASPLNTSSLPMSLVAATAEGLHIGKIKDLNKLHIRSIPFGLDNPRKITHQPLLSAFGVAFVYTEPAEIGAHEVRKSFFSLLDDASFEVLAKFDCDADEEIVSIIPFSAVVDGILTPFFVLGTFIFRPEEFEPDKGRILLISISTTNNPRNPRQGYQLSLAASIEVRGCVYALTPIVDDKPVARIVAAVNSSVNLFSLDIDTKIYPAGLHLRKMAEWNHNYLVTGLGAVGNHVFVGDQISSVSLLKCTEEKFQTVARDYGPRWPVSVEAIDEKNVIAANDALNIFTFTLSRNLGRSVLDCTGNYHIADLVTKFIRGSLVTIEQSEKADLEPEELFFTSSGCIGVIVNVKNEDVSIHLSGLQRNMSAIIPNVGGTSHARFRAPKSTRGRTDADQASFGFLDGDFLEQLLSHLHSQDTLTQIWNGQNEAEKLSIPVAETRRLLEDLQSYH</sequence>
<dbReference type="EMBL" id="JABXXO010000010">
    <property type="protein sequence ID" value="KAF7768585.1"/>
    <property type="molecule type" value="Genomic_DNA"/>
</dbReference>
<comment type="subcellular location">
    <subcellularLocation>
        <location evidence="1">Nucleus</location>
    </subcellularLocation>
</comment>
<evidence type="ECO:0000259" key="4">
    <source>
        <dbReference type="Pfam" id="PF03178"/>
    </source>
</evidence>
<dbReference type="Gene3D" id="1.10.150.910">
    <property type="match status" value="1"/>
</dbReference>
<dbReference type="Pfam" id="PF10433">
    <property type="entry name" value="Beta-prop_RSE1_1st"/>
    <property type="match status" value="1"/>
</dbReference>
<accession>A0A8H7C8Y4</accession>
<dbReference type="GO" id="GO:0003676">
    <property type="term" value="F:nucleic acid binding"/>
    <property type="evidence" value="ECO:0007669"/>
    <property type="project" value="InterPro"/>
</dbReference>
<dbReference type="InterPro" id="IPR050358">
    <property type="entry name" value="RSE1/DDB1/CFT1"/>
</dbReference>
<dbReference type="Pfam" id="PF03178">
    <property type="entry name" value="CPSF_A"/>
    <property type="match status" value="1"/>
</dbReference>
<dbReference type="Pfam" id="PF23726">
    <property type="entry name" value="Beta-prop_RSE1_2nd"/>
    <property type="match status" value="1"/>
</dbReference>